<evidence type="ECO:0000313" key="2">
    <source>
        <dbReference type="Proteomes" id="UP001139722"/>
    </source>
</evidence>
<dbReference type="Proteomes" id="UP001139722">
    <property type="component" value="Unassembled WGS sequence"/>
</dbReference>
<organism evidence="1 2">
    <name type="scientific">Agromyces terreus</name>
    <dbReference type="NCBI Taxonomy" id="424795"/>
    <lineage>
        <taxon>Bacteria</taxon>
        <taxon>Bacillati</taxon>
        <taxon>Actinomycetota</taxon>
        <taxon>Actinomycetes</taxon>
        <taxon>Micrococcales</taxon>
        <taxon>Microbacteriaceae</taxon>
        <taxon>Agromyces</taxon>
    </lineage>
</organism>
<dbReference type="AlphaFoldDB" id="A0A9X2KFZ8"/>
<reference evidence="1" key="1">
    <citation type="submission" date="2022-06" db="EMBL/GenBank/DDBJ databases">
        <title>Sequencing the genomes of 1000 actinobacteria strains.</title>
        <authorList>
            <person name="Klenk H.-P."/>
        </authorList>
    </citation>
    <scope>NUCLEOTIDE SEQUENCE</scope>
    <source>
        <strain evidence="1">DSM 22016</strain>
    </source>
</reference>
<proteinExistence type="predicted"/>
<dbReference type="EMBL" id="JAMZDY010000001">
    <property type="protein sequence ID" value="MCP2372312.1"/>
    <property type="molecule type" value="Genomic_DNA"/>
</dbReference>
<keyword evidence="2" id="KW-1185">Reference proteome</keyword>
<accession>A0A9X2KFZ8</accession>
<comment type="caution">
    <text evidence="1">The sequence shown here is derived from an EMBL/GenBank/DDBJ whole genome shotgun (WGS) entry which is preliminary data.</text>
</comment>
<dbReference type="RefSeq" id="WP_232057436.1">
    <property type="nucleotide sequence ID" value="NZ_BAAANU010000013.1"/>
</dbReference>
<protein>
    <submittedName>
        <fullName evidence="1">Uncharacterized protein</fullName>
    </submittedName>
</protein>
<name>A0A9X2KFZ8_9MICO</name>
<evidence type="ECO:0000313" key="1">
    <source>
        <dbReference type="EMBL" id="MCP2372312.1"/>
    </source>
</evidence>
<gene>
    <name evidence="1" type="ORF">BJ978_002988</name>
</gene>
<sequence>MLFDQASPTLAFLKPQLQIFGGVMQDCLNLAFVDGQWRVVAKLGEKVAADLEATPVRAGATGAGWRS</sequence>